<dbReference type="GO" id="GO:0009089">
    <property type="term" value="P:lysine biosynthetic process via diaminopimelate"/>
    <property type="evidence" value="ECO:0007669"/>
    <property type="project" value="InterPro"/>
</dbReference>
<comment type="cofactor">
    <cofactor evidence="1 4">
        <name>pyridoxal 5'-phosphate</name>
        <dbReference type="ChEBI" id="CHEBI:597326"/>
    </cofactor>
</comment>
<dbReference type="CDD" id="cd00609">
    <property type="entry name" value="AAT_like"/>
    <property type="match status" value="1"/>
</dbReference>
<comment type="similarity">
    <text evidence="4">Belongs to the class-I pyridoxal-phosphate-dependent aminotransferase family.</text>
</comment>
<dbReference type="EMBL" id="MT631555">
    <property type="protein sequence ID" value="QNO53909.1"/>
    <property type="molecule type" value="Genomic_DNA"/>
</dbReference>
<dbReference type="NCBIfam" id="TIGR03540">
    <property type="entry name" value="DapC_direct"/>
    <property type="match status" value="1"/>
</dbReference>
<dbReference type="GO" id="GO:0010285">
    <property type="term" value="F:L,L-diaminopimelate aminotransferase activity"/>
    <property type="evidence" value="ECO:0007669"/>
    <property type="project" value="InterPro"/>
</dbReference>
<keyword evidence="3 4" id="KW-0808">Transferase</keyword>
<dbReference type="InterPro" id="IPR019881">
    <property type="entry name" value="DAP-NH2Trfase_DapL_Desulfo"/>
</dbReference>
<dbReference type="InterPro" id="IPR015424">
    <property type="entry name" value="PyrdxlP-dep_Trfase"/>
</dbReference>
<dbReference type="InterPro" id="IPR015421">
    <property type="entry name" value="PyrdxlP-dep_Trfase_major"/>
</dbReference>
<dbReference type="InterPro" id="IPR050881">
    <property type="entry name" value="LL-DAP_aminotransferase"/>
</dbReference>
<evidence type="ECO:0000313" key="6">
    <source>
        <dbReference type="EMBL" id="QNO53909.1"/>
    </source>
</evidence>
<evidence type="ECO:0000256" key="3">
    <source>
        <dbReference type="ARBA" id="ARBA00022679"/>
    </source>
</evidence>
<sequence length="391" mass="43151">MISERIRSLPPYLFAEIDKRKREAEKKGADIIDLGIGDPDLPTPPHIVEAVCRAAKDPSNHCYPTYEGMLSFREAVAAWYNREKHVRLDAEDEVLTLIGSKEGIAHSAFAFLDHGDVALVPDPAYPVYKNATVLANGIPHLMPLRQENGFKPVLNDIDRETASKAKVLFLNYPNNPTATTADKSFFKEVVDFAREYDIVILHDNPYSELTFDGYEAPSFLAVAGADEVGIEFNSLSKTYNMTGWRIGYAVGNSELLKGLGLVKTNIDSGAFQAVQIAGTTALTGPQDCVKANVAVYRQRRDILFDALSSAGMEVKKPKATFYLWAKVPPGFSSIQFSMFLLEREGLVVTPGIGFGENGEGFVRFSLCVSVERLKEACERIKGLDIYGHSKK</sequence>
<dbReference type="AlphaFoldDB" id="A0A7G9Z0X5"/>
<dbReference type="Gene3D" id="3.40.640.10">
    <property type="entry name" value="Type I PLP-dependent aspartate aminotransferase-like (Major domain)"/>
    <property type="match status" value="1"/>
</dbReference>
<accession>A0A7G9Z0X5</accession>
<evidence type="ECO:0000256" key="2">
    <source>
        <dbReference type="ARBA" id="ARBA00022576"/>
    </source>
</evidence>
<evidence type="ECO:0000256" key="4">
    <source>
        <dbReference type="RuleBase" id="RU000481"/>
    </source>
</evidence>
<dbReference type="InterPro" id="IPR004838">
    <property type="entry name" value="NHTrfase_class1_PyrdxlP-BS"/>
</dbReference>
<dbReference type="SUPFAM" id="SSF53383">
    <property type="entry name" value="PLP-dependent transferases"/>
    <property type="match status" value="1"/>
</dbReference>
<evidence type="ECO:0000259" key="5">
    <source>
        <dbReference type="Pfam" id="PF00155"/>
    </source>
</evidence>
<name>A0A7G9Z0X5_9EURY</name>
<gene>
    <name evidence="6" type="primary">dapL</name>
    <name evidence="6" type="ORF">NNHBGCAA_00009</name>
</gene>
<dbReference type="PROSITE" id="PS00105">
    <property type="entry name" value="AA_TRANSFER_CLASS_1"/>
    <property type="match status" value="1"/>
</dbReference>
<reference evidence="6" key="1">
    <citation type="submission" date="2020-06" db="EMBL/GenBank/DDBJ databases">
        <title>Unique genomic features of the anaerobic methanotrophic archaea.</title>
        <authorList>
            <person name="Chadwick G.L."/>
            <person name="Skennerton C.T."/>
            <person name="Laso-Perez R."/>
            <person name="Leu A.O."/>
            <person name="Speth D.R."/>
            <person name="Yu H."/>
            <person name="Morgan-Lang C."/>
            <person name="Hatzenpichler R."/>
            <person name="Goudeau D."/>
            <person name="Malmstrom R."/>
            <person name="Brazelton W.J."/>
            <person name="Woyke T."/>
            <person name="Hallam S.J."/>
            <person name="Tyson G.W."/>
            <person name="Wegener G."/>
            <person name="Boetius A."/>
            <person name="Orphan V."/>
        </authorList>
    </citation>
    <scope>NUCLEOTIDE SEQUENCE</scope>
</reference>
<dbReference type="PANTHER" id="PTHR42832">
    <property type="entry name" value="AMINO ACID AMINOTRANSFERASE"/>
    <property type="match status" value="1"/>
</dbReference>
<dbReference type="InterPro" id="IPR015422">
    <property type="entry name" value="PyrdxlP-dep_Trfase_small"/>
</dbReference>
<evidence type="ECO:0000256" key="1">
    <source>
        <dbReference type="ARBA" id="ARBA00001933"/>
    </source>
</evidence>
<protein>
    <recommendedName>
        <fullName evidence="4">Aminotransferase</fullName>
        <ecNumber evidence="4">2.6.1.-</ecNumber>
    </recommendedName>
</protein>
<dbReference type="InterPro" id="IPR004839">
    <property type="entry name" value="Aminotransferase_I/II_large"/>
</dbReference>
<dbReference type="EC" id="2.6.1.-" evidence="4"/>
<proteinExistence type="inferred from homology"/>
<organism evidence="6">
    <name type="scientific">Candidatus Methanophagaceae archaeon ANME-1 ERB6</name>
    <dbReference type="NCBI Taxonomy" id="2759912"/>
    <lineage>
        <taxon>Archaea</taxon>
        <taxon>Methanobacteriati</taxon>
        <taxon>Methanobacteriota</taxon>
        <taxon>Stenosarchaea group</taxon>
        <taxon>Methanomicrobia</taxon>
        <taxon>Candidatus Methanophagales</taxon>
        <taxon>Candidatus Methanophagaceae</taxon>
    </lineage>
</organism>
<keyword evidence="2 4" id="KW-0032">Aminotransferase</keyword>
<dbReference type="NCBIfam" id="NF006756">
    <property type="entry name" value="PRK09276.1"/>
    <property type="match status" value="1"/>
</dbReference>
<dbReference type="Pfam" id="PF00155">
    <property type="entry name" value="Aminotran_1_2"/>
    <property type="match status" value="1"/>
</dbReference>
<dbReference type="GO" id="GO:0030170">
    <property type="term" value="F:pyridoxal phosphate binding"/>
    <property type="evidence" value="ECO:0007669"/>
    <property type="project" value="InterPro"/>
</dbReference>
<dbReference type="Gene3D" id="3.90.1150.10">
    <property type="entry name" value="Aspartate Aminotransferase, domain 1"/>
    <property type="match status" value="1"/>
</dbReference>
<feature type="domain" description="Aminotransferase class I/classII large" evidence="5">
    <location>
        <begin position="30"/>
        <end position="380"/>
    </location>
</feature>
<dbReference type="PANTHER" id="PTHR42832:SF3">
    <property type="entry name" value="L-GLUTAMINE--4-(METHYLSULFANYL)-2-OXOBUTANOATE AMINOTRANSFERASE"/>
    <property type="match status" value="1"/>
</dbReference>